<dbReference type="SMART" id="SM00471">
    <property type="entry name" value="HDc"/>
    <property type="match status" value="1"/>
</dbReference>
<dbReference type="Proteomes" id="UP000295515">
    <property type="component" value="Unassembled WGS sequence"/>
</dbReference>
<keyword evidence="5" id="KW-0408">Iron</keyword>
<dbReference type="CDD" id="cd00077">
    <property type="entry name" value="HDc"/>
    <property type="match status" value="1"/>
</dbReference>
<dbReference type="GeneID" id="98914680"/>
<dbReference type="Pfam" id="PF01966">
    <property type="entry name" value="HD"/>
    <property type="match status" value="1"/>
</dbReference>
<name>A0A4R3Z731_9FIRM</name>
<dbReference type="InterPro" id="IPR051094">
    <property type="entry name" value="Diverse_Catalytic_Enzymes"/>
</dbReference>
<accession>A0A4R3Z731</accession>
<keyword evidence="2" id="KW-0479">Metal-binding</keyword>
<keyword evidence="3" id="KW-0547">Nucleotide-binding</keyword>
<gene>
    <name evidence="8" type="ORF">EDD60_103204</name>
</gene>
<dbReference type="GO" id="GO:0000166">
    <property type="term" value="F:nucleotide binding"/>
    <property type="evidence" value="ECO:0007669"/>
    <property type="project" value="UniProtKB-KW"/>
</dbReference>
<evidence type="ECO:0000313" key="8">
    <source>
        <dbReference type="EMBL" id="TCW01744.1"/>
    </source>
</evidence>
<dbReference type="AlphaFoldDB" id="A0A4R3Z731"/>
<dbReference type="RefSeq" id="WP_066447750.1">
    <property type="nucleotide sequence ID" value="NZ_JANKBF010000001.1"/>
</dbReference>
<dbReference type="Gene3D" id="1.10.3210.10">
    <property type="entry name" value="Hypothetical protein af1432"/>
    <property type="match status" value="1"/>
</dbReference>
<keyword evidence="9" id="KW-1185">Reference proteome</keyword>
<evidence type="ECO:0000313" key="9">
    <source>
        <dbReference type="Proteomes" id="UP000295515"/>
    </source>
</evidence>
<proteinExistence type="predicted"/>
<evidence type="ECO:0000256" key="5">
    <source>
        <dbReference type="ARBA" id="ARBA00023004"/>
    </source>
</evidence>
<reference evidence="8 9" key="1">
    <citation type="submission" date="2019-03" db="EMBL/GenBank/DDBJ databases">
        <title>Genomic Encyclopedia of Type Strains, Phase IV (KMG-IV): sequencing the most valuable type-strain genomes for metagenomic binning, comparative biology and taxonomic classification.</title>
        <authorList>
            <person name="Goeker M."/>
        </authorList>
    </citation>
    <scope>NUCLEOTIDE SEQUENCE [LARGE SCALE GENOMIC DNA]</scope>
    <source>
        <strain evidence="8 9">DSM 29487</strain>
    </source>
</reference>
<evidence type="ECO:0000256" key="6">
    <source>
        <dbReference type="ARBA" id="ARBA00049417"/>
    </source>
</evidence>
<dbReference type="NCBIfam" id="TIGR00488">
    <property type="entry name" value="bis(5'-nucleosyl)-tetraphosphatase (symmetrical) YqeK"/>
    <property type="match status" value="1"/>
</dbReference>
<comment type="caution">
    <text evidence="8">The sequence shown here is derived from an EMBL/GenBank/DDBJ whole genome shotgun (WGS) entry which is preliminary data.</text>
</comment>
<dbReference type="SUPFAM" id="SSF109604">
    <property type="entry name" value="HD-domain/PDEase-like"/>
    <property type="match status" value="1"/>
</dbReference>
<dbReference type="EC" id="3.6.1.41" evidence="1"/>
<dbReference type="EMBL" id="SMCQ01000003">
    <property type="protein sequence ID" value="TCW01744.1"/>
    <property type="molecule type" value="Genomic_DNA"/>
</dbReference>
<dbReference type="PANTHER" id="PTHR35795">
    <property type="entry name" value="SLR1885 PROTEIN"/>
    <property type="match status" value="1"/>
</dbReference>
<evidence type="ECO:0000256" key="4">
    <source>
        <dbReference type="ARBA" id="ARBA00022801"/>
    </source>
</evidence>
<comment type="catalytic activity">
    <reaction evidence="6">
        <text>P(1),P(4)-bis(5'-adenosyl) tetraphosphate + H2O = 2 ADP + 2 H(+)</text>
        <dbReference type="Rhea" id="RHEA:24252"/>
        <dbReference type="ChEBI" id="CHEBI:15377"/>
        <dbReference type="ChEBI" id="CHEBI:15378"/>
        <dbReference type="ChEBI" id="CHEBI:58141"/>
        <dbReference type="ChEBI" id="CHEBI:456216"/>
        <dbReference type="EC" id="3.6.1.41"/>
    </reaction>
</comment>
<sequence>MKKIEELSGCLEQDVSIVLDRYHKEKTKEHVFQVAKKSVALARQFHVDERICFEAALLHDISAIVSPLEMLEIANEYGLLLDPAEKKYPFLLHQRISVIFAKEFFNIDDEDVLSAIGCHTTLKAHPSVYDMIVFLADKIAWDQQGEPPYLAMLEKDLEISLQKACFDFIEMQWKEGRLLYPHQWIKEAYADLQEYMNHCSE</sequence>
<evidence type="ECO:0000256" key="2">
    <source>
        <dbReference type="ARBA" id="ARBA00022723"/>
    </source>
</evidence>
<feature type="domain" description="HD/PDEase" evidence="7">
    <location>
        <begin position="23"/>
        <end position="151"/>
    </location>
</feature>
<organism evidence="8 9">
    <name type="scientific">Longibaculum muris</name>
    <dbReference type="NCBI Taxonomy" id="1796628"/>
    <lineage>
        <taxon>Bacteria</taxon>
        <taxon>Bacillati</taxon>
        <taxon>Bacillota</taxon>
        <taxon>Erysipelotrichia</taxon>
        <taxon>Erysipelotrichales</taxon>
        <taxon>Coprobacillaceae</taxon>
        <taxon>Longibaculum</taxon>
    </lineage>
</organism>
<keyword evidence="4 8" id="KW-0378">Hydrolase</keyword>
<dbReference type="GO" id="GO:0008803">
    <property type="term" value="F:bis(5'-nucleosyl)-tetraphosphatase (symmetrical) activity"/>
    <property type="evidence" value="ECO:0007669"/>
    <property type="project" value="UniProtKB-EC"/>
</dbReference>
<evidence type="ECO:0000256" key="1">
    <source>
        <dbReference type="ARBA" id="ARBA00012506"/>
    </source>
</evidence>
<evidence type="ECO:0000259" key="7">
    <source>
        <dbReference type="SMART" id="SM00471"/>
    </source>
</evidence>
<dbReference type="InterPro" id="IPR005249">
    <property type="entry name" value="YqeK"/>
</dbReference>
<evidence type="ECO:0000256" key="3">
    <source>
        <dbReference type="ARBA" id="ARBA00022741"/>
    </source>
</evidence>
<dbReference type="PANTHER" id="PTHR35795:SF1">
    <property type="entry name" value="BIS(5'-NUCLEOSYL)-TETRAPHOSPHATASE, SYMMETRICAL"/>
    <property type="match status" value="1"/>
</dbReference>
<protein>
    <recommendedName>
        <fullName evidence="1">bis(5'-nucleosyl)-tetraphosphatase (symmetrical)</fullName>
        <ecNumber evidence="1">3.6.1.41</ecNumber>
    </recommendedName>
</protein>
<dbReference type="InterPro" id="IPR003607">
    <property type="entry name" value="HD/PDEase_dom"/>
</dbReference>
<dbReference type="InterPro" id="IPR006674">
    <property type="entry name" value="HD_domain"/>
</dbReference>
<dbReference type="GO" id="GO:0046872">
    <property type="term" value="F:metal ion binding"/>
    <property type="evidence" value="ECO:0007669"/>
    <property type="project" value="UniProtKB-KW"/>
</dbReference>